<evidence type="ECO:0000256" key="2">
    <source>
        <dbReference type="ARBA" id="ARBA00023242"/>
    </source>
</evidence>
<evidence type="ECO:0000313" key="4">
    <source>
        <dbReference type="Proteomes" id="UP000265515"/>
    </source>
</evidence>
<dbReference type="InterPro" id="IPR035542">
    <property type="entry name" value="CRIP"/>
</dbReference>
<protein>
    <submittedName>
        <fullName evidence="3">Uncharacterized protein</fullName>
    </submittedName>
</protein>
<evidence type="ECO:0000256" key="1">
    <source>
        <dbReference type="ARBA" id="ARBA00004123"/>
    </source>
</evidence>
<reference evidence="3 4" key="1">
    <citation type="journal article" date="2018" name="Cell">
        <title>The Chara Genome: Secondary Complexity and Implications for Plant Terrestrialization.</title>
        <authorList>
            <person name="Nishiyama T."/>
            <person name="Sakayama H."/>
            <person name="Vries J.D."/>
            <person name="Buschmann H."/>
            <person name="Saint-Marcoux D."/>
            <person name="Ullrich K.K."/>
            <person name="Haas F.B."/>
            <person name="Vanderstraeten L."/>
            <person name="Becker D."/>
            <person name="Lang D."/>
            <person name="Vosolsobe S."/>
            <person name="Rombauts S."/>
            <person name="Wilhelmsson P.K.I."/>
            <person name="Janitza P."/>
            <person name="Kern R."/>
            <person name="Heyl A."/>
            <person name="Rumpler F."/>
            <person name="Villalobos L.I.A.C."/>
            <person name="Clay J.M."/>
            <person name="Skokan R."/>
            <person name="Toyoda A."/>
            <person name="Suzuki Y."/>
            <person name="Kagoshima H."/>
            <person name="Schijlen E."/>
            <person name="Tajeshwar N."/>
            <person name="Catarino B."/>
            <person name="Hetherington A.J."/>
            <person name="Saltykova A."/>
            <person name="Bonnot C."/>
            <person name="Breuninger H."/>
            <person name="Symeonidi A."/>
            <person name="Radhakrishnan G.V."/>
            <person name="Van Nieuwerburgh F."/>
            <person name="Deforce D."/>
            <person name="Chang C."/>
            <person name="Karol K.G."/>
            <person name="Hedrich R."/>
            <person name="Ulvskov P."/>
            <person name="Glockner G."/>
            <person name="Delwiche C.F."/>
            <person name="Petrasek J."/>
            <person name="Van de Peer Y."/>
            <person name="Friml J."/>
            <person name="Beilby M."/>
            <person name="Dolan L."/>
            <person name="Kohara Y."/>
            <person name="Sugano S."/>
            <person name="Fujiyama A."/>
            <person name="Delaux P.-M."/>
            <person name="Quint M."/>
            <person name="TheiBen G."/>
            <person name="Hagemann M."/>
            <person name="Harholt J."/>
            <person name="Dunand C."/>
            <person name="Zachgo S."/>
            <person name="Langdale J."/>
            <person name="Maumus F."/>
            <person name="Straeten D.V.D."/>
            <person name="Gould S.B."/>
            <person name="Rensing S.A."/>
        </authorList>
    </citation>
    <scope>NUCLEOTIDE SEQUENCE [LARGE SCALE GENOMIC DNA]</scope>
    <source>
        <strain evidence="3 4">S276</strain>
    </source>
</reference>
<dbReference type="InterPro" id="IPR035979">
    <property type="entry name" value="RBD_domain_sf"/>
</dbReference>
<dbReference type="GO" id="GO:0003676">
    <property type="term" value="F:nucleic acid binding"/>
    <property type="evidence" value="ECO:0007669"/>
    <property type="project" value="InterPro"/>
</dbReference>
<dbReference type="InterPro" id="IPR012677">
    <property type="entry name" value="Nucleotide-bd_a/b_plait_sf"/>
</dbReference>
<dbReference type="AlphaFoldDB" id="A0A388KEE4"/>
<comment type="caution">
    <text evidence="3">The sequence shown here is derived from an EMBL/GenBank/DDBJ whole genome shotgun (WGS) entry which is preliminary data.</text>
</comment>
<organism evidence="3 4">
    <name type="scientific">Chara braunii</name>
    <name type="common">Braun's stonewort</name>
    <dbReference type="NCBI Taxonomy" id="69332"/>
    <lineage>
        <taxon>Eukaryota</taxon>
        <taxon>Viridiplantae</taxon>
        <taxon>Streptophyta</taxon>
        <taxon>Charophyceae</taxon>
        <taxon>Charales</taxon>
        <taxon>Characeae</taxon>
        <taxon>Chara</taxon>
    </lineage>
</organism>
<comment type="subcellular location">
    <subcellularLocation>
        <location evidence="1">Nucleus</location>
    </subcellularLocation>
</comment>
<gene>
    <name evidence="3" type="ORF">CBR_g2919</name>
</gene>
<accession>A0A388KEE4</accession>
<dbReference type="Gramene" id="GBG68376">
    <property type="protein sequence ID" value="GBG68376"/>
    <property type="gene ID" value="CBR_g2919"/>
</dbReference>
<dbReference type="Gene3D" id="3.30.70.330">
    <property type="match status" value="1"/>
</dbReference>
<sequence>MQIFGEVAEGLDTLMRINDAFCDEKGRPFKIIRIRRTHGEDVRLEEDWKPLDETKTGEEIEEMIRKKEAHSRAVVLEMIGDIPDAEMKPPENVLFVCKLNPVTQEDDLEIIFSRFGKVTSDATCIQIVNILCIQMQYVSSVPTGAIANVNLTVMVNAPRSSWPATGMSSAVHASEVWLMLAFRAPAVTKLLT</sequence>
<dbReference type="OrthoDB" id="2083at2759"/>
<dbReference type="STRING" id="69332.A0A388KEE4"/>
<proteinExistence type="predicted"/>
<dbReference type="Proteomes" id="UP000265515">
    <property type="component" value="Unassembled WGS sequence"/>
</dbReference>
<dbReference type="SUPFAM" id="SSF54928">
    <property type="entry name" value="RNA-binding domain, RBD"/>
    <property type="match status" value="1"/>
</dbReference>
<keyword evidence="2" id="KW-0539">Nucleus</keyword>
<dbReference type="PANTHER" id="PTHR45843">
    <property type="entry name" value="PEPTIDYL-PROLYL CIS-TRANS ISOMERASE-LIKE 4"/>
    <property type="match status" value="1"/>
</dbReference>
<name>A0A388KEE4_CHABU</name>
<dbReference type="PANTHER" id="PTHR45843:SF1">
    <property type="entry name" value="PEPTIDYL-PROLYL CIS-TRANS ISOMERASE-LIKE 4"/>
    <property type="match status" value="1"/>
</dbReference>
<dbReference type="EMBL" id="BFEA01000099">
    <property type="protein sequence ID" value="GBG68376.1"/>
    <property type="molecule type" value="Genomic_DNA"/>
</dbReference>
<dbReference type="GO" id="GO:0005634">
    <property type="term" value="C:nucleus"/>
    <property type="evidence" value="ECO:0007669"/>
    <property type="project" value="UniProtKB-SubCell"/>
</dbReference>
<evidence type="ECO:0000313" key="3">
    <source>
        <dbReference type="EMBL" id="GBG68376.1"/>
    </source>
</evidence>
<keyword evidence="4" id="KW-1185">Reference proteome</keyword>